<dbReference type="HOGENOM" id="CLU_1301297_0_0_1"/>
<dbReference type="Proteomes" id="UP000032180">
    <property type="component" value="Chromosome 8"/>
</dbReference>
<name>A0A0D9X7V0_9ORYZ</name>
<keyword evidence="2" id="KW-1185">Reference proteome</keyword>
<dbReference type="EnsemblPlants" id="LPERR08G12170.1">
    <property type="protein sequence ID" value="LPERR08G12170.1"/>
    <property type="gene ID" value="LPERR08G12170"/>
</dbReference>
<reference evidence="1 2" key="1">
    <citation type="submission" date="2012-08" db="EMBL/GenBank/DDBJ databases">
        <title>Oryza genome evolution.</title>
        <authorList>
            <person name="Wing R.A."/>
        </authorList>
    </citation>
    <scope>NUCLEOTIDE SEQUENCE</scope>
</reference>
<dbReference type="Gramene" id="LPERR08G12170.1">
    <property type="protein sequence ID" value="LPERR08G12170.1"/>
    <property type="gene ID" value="LPERR08G12170"/>
</dbReference>
<reference evidence="1" key="3">
    <citation type="submission" date="2015-04" db="UniProtKB">
        <authorList>
            <consortium name="EnsemblPlants"/>
        </authorList>
    </citation>
    <scope>IDENTIFICATION</scope>
</reference>
<accession>A0A0D9X7V0</accession>
<protein>
    <submittedName>
        <fullName evidence="1">Uncharacterized protein</fullName>
    </submittedName>
</protein>
<evidence type="ECO:0000313" key="2">
    <source>
        <dbReference type="Proteomes" id="UP000032180"/>
    </source>
</evidence>
<proteinExistence type="predicted"/>
<evidence type="ECO:0000313" key="1">
    <source>
        <dbReference type="EnsemblPlants" id="LPERR08G12170.1"/>
    </source>
</evidence>
<dbReference type="AlphaFoldDB" id="A0A0D9X7V0"/>
<organism evidence="1 2">
    <name type="scientific">Leersia perrieri</name>
    <dbReference type="NCBI Taxonomy" id="77586"/>
    <lineage>
        <taxon>Eukaryota</taxon>
        <taxon>Viridiplantae</taxon>
        <taxon>Streptophyta</taxon>
        <taxon>Embryophyta</taxon>
        <taxon>Tracheophyta</taxon>
        <taxon>Spermatophyta</taxon>
        <taxon>Magnoliopsida</taxon>
        <taxon>Liliopsida</taxon>
        <taxon>Poales</taxon>
        <taxon>Poaceae</taxon>
        <taxon>BOP clade</taxon>
        <taxon>Oryzoideae</taxon>
        <taxon>Oryzeae</taxon>
        <taxon>Oryzinae</taxon>
        <taxon>Leersia</taxon>
    </lineage>
</organism>
<sequence length="212" mass="22266">MAEIEAALLPPAVQPQRVRWGHPVAAVVAGTLRGVAYVVMFSFLAATWVSAAAAALAVASLWVYGEDSPVAAASAEVLTAACVAWGELGVLASPILLCRGLLELSEAREGGAAAGDATKAQAPPSGGRRPWTVLASVHDLLWLGRTRWFAASGAHAGQGLLSRKTRFCDCGYRPLRWLCDGMLRRCSQHADLPGEGYAEVKGRNGQSTDIES</sequence>
<reference evidence="2" key="2">
    <citation type="submission" date="2013-12" db="EMBL/GenBank/DDBJ databases">
        <authorList>
            <person name="Yu Y."/>
            <person name="Lee S."/>
            <person name="de Baynast K."/>
            <person name="Wissotski M."/>
            <person name="Liu L."/>
            <person name="Talag J."/>
            <person name="Goicoechea J."/>
            <person name="Angelova A."/>
            <person name="Jetty R."/>
            <person name="Kudrna D."/>
            <person name="Golser W."/>
            <person name="Rivera L."/>
            <person name="Zhang J."/>
            <person name="Wing R."/>
        </authorList>
    </citation>
    <scope>NUCLEOTIDE SEQUENCE</scope>
</reference>